<dbReference type="SUPFAM" id="SSF53927">
    <property type="entry name" value="Cytidine deaminase-like"/>
    <property type="match status" value="1"/>
</dbReference>
<evidence type="ECO:0000256" key="2">
    <source>
        <dbReference type="ARBA" id="ARBA00022833"/>
    </source>
</evidence>
<reference evidence="4 5" key="1">
    <citation type="submission" date="2019-10" db="EMBL/GenBank/DDBJ databases">
        <authorList>
            <person name="Palmer J.M."/>
        </authorList>
    </citation>
    <scope>NUCLEOTIDE SEQUENCE [LARGE SCALE GENOMIC DNA]</scope>
    <source>
        <strain evidence="4 5">TWF696</strain>
    </source>
</reference>
<organism evidence="4 5">
    <name type="scientific">Orbilia brochopaga</name>
    <dbReference type="NCBI Taxonomy" id="3140254"/>
    <lineage>
        <taxon>Eukaryota</taxon>
        <taxon>Fungi</taxon>
        <taxon>Dikarya</taxon>
        <taxon>Ascomycota</taxon>
        <taxon>Pezizomycotina</taxon>
        <taxon>Orbiliomycetes</taxon>
        <taxon>Orbiliales</taxon>
        <taxon>Orbiliaceae</taxon>
        <taxon>Orbilia</taxon>
    </lineage>
</organism>
<dbReference type="Proteomes" id="UP001375240">
    <property type="component" value="Unassembled WGS sequence"/>
</dbReference>
<dbReference type="PANTHER" id="PTHR11079:SF203">
    <property type="entry name" value="CMP_DCMP-TYPE DEAMINASE DOMAIN-CONTAINING PROTEIN"/>
    <property type="match status" value="1"/>
</dbReference>
<dbReference type="CDD" id="cd01285">
    <property type="entry name" value="nucleoside_deaminase"/>
    <property type="match status" value="1"/>
</dbReference>
<keyword evidence="2" id="KW-0862">Zinc</keyword>
<accession>A0AAV9TXW2</accession>
<keyword evidence="1" id="KW-0479">Metal-binding</keyword>
<dbReference type="Pfam" id="PF00383">
    <property type="entry name" value="dCMP_cyt_deam_1"/>
    <property type="match status" value="1"/>
</dbReference>
<dbReference type="GO" id="GO:0052717">
    <property type="term" value="F:tRNA-specific adenosine-34 deaminase activity"/>
    <property type="evidence" value="ECO:0007669"/>
    <property type="project" value="TreeGrafter"/>
</dbReference>
<feature type="domain" description="CMP/dCMP-type deaminase" evidence="3">
    <location>
        <begin position="25"/>
        <end position="148"/>
    </location>
</feature>
<sequence>MQKVFSHLTRILAFESATKSTPSITELDWRYMRASIAALPSPCYYQAFGSVIVNATSKDLLCVGYNKESTTGDPTEHGEIDAIRNCVSKFRNDGLSIPEIDQVWKDAWIYTTAEPCPMCATTILHAGFQRVIFASSGSDLYRLGWTRYLVSVGMQFMADKAAAQPGFGHGNPITVVVPGIATNETEQLFNWQFSPNSDCPRGCHRHGAACIED</sequence>
<dbReference type="GO" id="GO:0008270">
    <property type="term" value="F:zinc ion binding"/>
    <property type="evidence" value="ECO:0007669"/>
    <property type="project" value="InterPro"/>
</dbReference>
<dbReference type="PANTHER" id="PTHR11079">
    <property type="entry name" value="CYTOSINE DEAMINASE FAMILY MEMBER"/>
    <property type="match status" value="1"/>
</dbReference>
<dbReference type="PROSITE" id="PS51747">
    <property type="entry name" value="CYT_DCMP_DEAMINASES_2"/>
    <property type="match status" value="1"/>
</dbReference>
<dbReference type="InterPro" id="IPR016192">
    <property type="entry name" value="APOBEC/CMP_deaminase_Zn-bd"/>
</dbReference>
<name>A0AAV9TXW2_9PEZI</name>
<protein>
    <recommendedName>
        <fullName evidence="3">CMP/dCMP-type deaminase domain-containing protein</fullName>
    </recommendedName>
</protein>
<dbReference type="AlphaFoldDB" id="A0AAV9TXW2"/>
<keyword evidence="5" id="KW-1185">Reference proteome</keyword>
<proteinExistence type="predicted"/>
<dbReference type="GO" id="GO:0002100">
    <property type="term" value="P:tRNA wobble adenosine to inosine editing"/>
    <property type="evidence" value="ECO:0007669"/>
    <property type="project" value="TreeGrafter"/>
</dbReference>
<gene>
    <name evidence="4" type="ORF">TWF696_003318</name>
</gene>
<dbReference type="PROSITE" id="PS00903">
    <property type="entry name" value="CYT_DCMP_DEAMINASES_1"/>
    <property type="match status" value="1"/>
</dbReference>
<dbReference type="InterPro" id="IPR002125">
    <property type="entry name" value="CMP_dCMP_dom"/>
</dbReference>
<evidence type="ECO:0000259" key="3">
    <source>
        <dbReference type="PROSITE" id="PS51747"/>
    </source>
</evidence>
<dbReference type="Gene3D" id="3.40.140.10">
    <property type="entry name" value="Cytidine Deaminase, domain 2"/>
    <property type="match status" value="1"/>
</dbReference>
<dbReference type="InterPro" id="IPR016193">
    <property type="entry name" value="Cytidine_deaminase-like"/>
</dbReference>
<comment type="caution">
    <text evidence="4">The sequence shown here is derived from an EMBL/GenBank/DDBJ whole genome shotgun (WGS) entry which is preliminary data.</text>
</comment>
<evidence type="ECO:0000256" key="1">
    <source>
        <dbReference type="ARBA" id="ARBA00022723"/>
    </source>
</evidence>
<evidence type="ECO:0000313" key="4">
    <source>
        <dbReference type="EMBL" id="KAK6331258.1"/>
    </source>
</evidence>
<evidence type="ECO:0000313" key="5">
    <source>
        <dbReference type="Proteomes" id="UP001375240"/>
    </source>
</evidence>
<dbReference type="EMBL" id="JAVHNQ010000016">
    <property type="protein sequence ID" value="KAK6331258.1"/>
    <property type="molecule type" value="Genomic_DNA"/>
</dbReference>